<dbReference type="OrthoDB" id="2115692at2759"/>
<dbReference type="EMBL" id="MU001501">
    <property type="protein sequence ID" value="KAF2444023.1"/>
    <property type="molecule type" value="Genomic_DNA"/>
</dbReference>
<feature type="region of interest" description="Disordered" evidence="1">
    <location>
        <begin position="88"/>
        <end position="126"/>
    </location>
</feature>
<dbReference type="GO" id="GO:0016747">
    <property type="term" value="F:acyltransferase activity, transferring groups other than amino-acyl groups"/>
    <property type="evidence" value="ECO:0007669"/>
    <property type="project" value="InterPro"/>
</dbReference>
<name>A0A9P4UC65_9PLEO</name>
<dbReference type="AlphaFoldDB" id="A0A9P4UC65"/>
<dbReference type="PROSITE" id="PS51186">
    <property type="entry name" value="GNAT"/>
    <property type="match status" value="1"/>
</dbReference>
<reference evidence="3" key="1">
    <citation type="journal article" date="2020" name="Stud. Mycol.">
        <title>101 Dothideomycetes genomes: a test case for predicting lifestyles and emergence of pathogens.</title>
        <authorList>
            <person name="Haridas S."/>
            <person name="Albert R."/>
            <person name="Binder M."/>
            <person name="Bloem J."/>
            <person name="Labutti K."/>
            <person name="Salamov A."/>
            <person name="Andreopoulos B."/>
            <person name="Baker S."/>
            <person name="Barry K."/>
            <person name="Bills G."/>
            <person name="Bluhm B."/>
            <person name="Cannon C."/>
            <person name="Castanera R."/>
            <person name="Culley D."/>
            <person name="Daum C."/>
            <person name="Ezra D."/>
            <person name="Gonzalez J."/>
            <person name="Henrissat B."/>
            <person name="Kuo A."/>
            <person name="Liang C."/>
            <person name="Lipzen A."/>
            <person name="Lutzoni F."/>
            <person name="Magnuson J."/>
            <person name="Mondo S."/>
            <person name="Nolan M."/>
            <person name="Ohm R."/>
            <person name="Pangilinan J."/>
            <person name="Park H.-J."/>
            <person name="Ramirez L."/>
            <person name="Alfaro M."/>
            <person name="Sun H."/>
            <person name="Tritt A."/>
            <person name="Yoshinaga Y."/>
            <person name="Zwiers L.-H."/>
            <person name="Turgeon B."/>
            <person name="Goodwin S."/>
            <person name="Spatafora J."/>
            <person name="Crous P."/>
            <person name="Grigoriev I."/>
        </authorList>
    </citation>
    <scope>NUCLEOTIDE SEQUENCE</scope>
    <source>
        <strain evidence="3">CBS 690.94</strain>
    </source>
</reference>
<organism evidence="3 4">
    <name type="scientific">Karstenula rhodostoma CBS 690.94</name>
    <dbReference type="NCBI Taxonomy" id="1392251"/>
    <lineage>
        <taxon>Eukaryota</taxon>
        <taxon>Fungi</taxon>
        <taxon>Dikarya</taxon>
        <taxon>Ascomycota</taxon>
        <taxon>Pezizomycotina</taxon>
        <taxon>Dothideomycetes</taxon>
        <taxon>Pleosporomycetidae</taxon>
        <taxon>Pleosporales</taxon>
        <taxon>Massarineae</taxon>
        <taxon>Didymosphaeriaceae</taxon>
        <taxon>Karstenula</taxon>
    </lineage>
</organism>
<dbReference type="InterPro" id="IPR000182">
    <property type="entry name" value="GNAT_dom"/>
</dbReference>
<dbReference type="SUPFAM" id="SSF55729">
    <property type="entry name" value="Acyl-CoA N-acyltransferases (Nat)"/>
    <property type="match status" value="1"/>
</dbReference>
<evidence type="ECO:0000256" key="1">
    <source>
        <dbReference type="SAM" id="MobiDB-lite"/>
    </source>
</evidence>
<evidence type="ECO:0000313" key="4">
    <source>
        <dbReference type="Proteomes" id="UP000799764"/>
    </source>
</evidence>
<dbReference type="Gene3D" id="3.40.630.30">
    <property type="match status" value="1"/>
</dbReference>
<dbReference type="CDD" id="cd04301">
    <property type="entry name" value="NAT_SF"/>
    <property type="match status" value="1"/>
</dbReference>
<dbReference type="PANTHER" id="PTHR42791:SF2">
    <property type="entry name" value="N-ACETYLTRANSFERASE DOMAIN-CONTAINING PROTEIN"/>
    <property type="match status" value="1"/>
</dbReference>
<gene>
    <name evidence="3" type="ORF">P171DRAFT_432112</name>
</gene>
<dbReference type="Proteomes" id="UP000799764">
    <property type="component" value="Unassembled WGS sequence"/>
</dbReference>
<evidence type="ECO:0000259" key="2">
    <source>
        <dbReference type="PROSITE" id="PS51186"/>
    </source>
</evidence>
<sequence>MPEYSITHCIVEDGPAISKNNMSAFWEDPNWVFIWKDTTLENIIRLSADRYPRILLQNRDTIRHIKAVDPETGALLGYSRWKLPDKYSKHEDGSPVWQGGQVPDVSSEQRDEIEKKAAGAQEQWHPREFTGEDDLDAILTKTEEAILAKKDYMKLEYITVHPSNQKKGVGLALVKHGLEQARSLGLDVFLLACSSGFRMYEKAGFKELDRIVQDATRIGGTSHYEVRFMVYEVASS</sequence>
<dbReference type="PANTHER" id="PTHR42791">
    <property type="entry name" value="GNAT FAMILY ACETYLTRANSFERASE"/>
    <property type="match status" value="1"/>
</dbReference>
<protein>
    <recommendedName>
        <fullName evidence="2">N-acetyltransferase domain-containing protein</fullName>
    </recommendedName>
</protein>
<proteinExistence type="predicted"/>
<dbReference type="Pfam" id="PF00583">
    <property type="entry name" value="Acetyltransf_1"/>
    <property type="match status" value="1"/>
</dbReference>
<accession>A0A9P4UC65</accession>
<keyword evidence="4" id="KW-1185">Reference proteome</keyword>
<dbReference type="InterPro" id="IPR052523">
    <property type="entry name" value="Trichothecene_AcTrans"/>
</dbReference>
<dbReference type="InterPro" id="IPR016181">
    <property type="entry name" value="Acyl_CoA_acyltransferase"/>
</dbReference>
<evidence type="ECO:0000313" key="3">
    <source>
        <dbReference type="EMBL" id="KAF2444023.1"/>
    </source>
</evidence>
<feature type="compositionally biased region" description="Basic and acidic residues" evidence="1">
    <location>
        <begin position="107"/>
        <end position="117"/>
    </location>
</feature>
<comment type="caution">
    <text evidence="3">The sequence shown here is derived from an EMBL/GenBank/DDBJ whole genome shotgun (WGS) entry which is preliminary data.</text>
</comment>
<feature type="domain" description="N-acetyltransferase" evidence="2">
    <location>
        <begin position="103"/>
        <end position="231"/>
    </location>
</feature>